<dbReference type="Pfam" id="PF00156">
    <property type="entry name" value="Pribosyltran"/>
    <property type="match status" value="1"/>
</dbReference>
<dbReference type="KEGG" id="sste:SAMEA4384403_2064"/>
<dbReference type="AlphaFoldDB" id="A0A239ZYS4"/>
<dbReference type="PANTHER" id="PTHR47505:SF1">
    <property type="entry name" value="DNA UTILIZATION PROTEIN YHGH"/>
    <property type="match status" value="1"/>
</dbReference>
<proteinExistence type="inferred from homology"/>
<evidence type="ECO:0000313" key="4">
    <source>
        <dbReference type="Proteomes" id="UP000242084"/>
    </source>
</evidence>
<organism evidence="3 4">
    <name type="scientific">Mammaliicoccus stepanovicii</name>
    <dbReference type="NCBI Taxonomy" id="643214"/>
    <lineage>
        <taxon>Bacteria</taxon>
        <taxon>Bacillati</taxon>
        <taxon>Bacillota</taxon>
        <taxon>Bacilli</taxon>
        <taxon>Bacillales</taxon>
        <taxon>Staphylococcaceae</taxon>
        <taxon>Mammaliicoccus</taxon>
    </lineage>
</organism>
<feature type="domain" description="Phosphoribosyltransferase" evidence="2">
    <location>
        <begin position="130"/>
        <end position="194"/>
    </location>
</feature>
<dbReference type="Gene3D" id="3.40.50.2020">
    <property type="match status" value="1"/>
</dbReference>
<dbReference type="InterPro" id="IPR029057">
    <property type="entry name" value="PRTase-like"/>
</dbReference>
<dbReference type="PANTHER" id="PTHR47505">
    <property type="entry name" value="DNA UTILIZATION PROTEIN YHGH"/>
    <property type="match status" value="1"/>
</dbReference>
<protein>
    <submittedName>
        <fullName evidence="3">Competence protein ComF</fullName>
    </submittedName>
</protein>
<reference evidence="3 4" key="1">
    <citation type="submission" date="2017-06" db="EMBL/GenBank/DDBJ databases">
        <authorList>
            <consortium name="Pathogen Informatics"/>
        </authorList>
    </citation>
    <scope>NUCLEOTIDE SEQUENCE [LARGE SCALE GENOMIC DNA]</scope>
    <source>
        <strain evidence="3 4">NCTC13839</strain>
    </source>
</reference>
<comment type="similarity">
    <text evidence="1">Belongs to the ComF/GntX family.</text>
</comment>
<dbReference type="InterPro" id="IPR051910">
    <property type="entry name" value="ComF/GntX_DNA_util-trans"/>
</dbReference>
<sequence>MNICSTCKGKLTFDESVDRCERCLKILAQEEVECLDCLWLSNKYTLINKLFTLYDYKGVVKSLIHQYKSNGDIALSDIYTIPRKLTLSYDIVIPAPIHINKLKNRTFDHVAYVLDKQHIQYQQIFITKERRKQSDLSKRERAHQQNPFEITREIPLENKRILLVDDIYTTGLTIHQMAELLFMRKIRKVDALTFARG</sequence>
<dbReference type="EMBL" id="LT906462">
    <property type="protein sequence ID" value="SNV75846.1"/>
    <property type="molecule type" value="Genomic_DNA"/>
</dbReference>
<evidence type="ECO:0000256" key="1">
    <source>
        <dbReference type="ARBA" id="ARBA00008007"/>
    </source>
</evidence>
<dbReference type="SUPFAM" id="SSF53271">
    <property type="entry name" value="PRTase-like"/>
    <property type="match status" value="1"/>
</dbReference>
<dbReference type="InterPro" id="IPR000836">
    <property type="entry name" value="PRTase_dom"/>
</dbReference>
<dbReference type="Proteomes" id="UP000242084">
    <property type="component" value="Chromosome 1"/>
</dbReference>
<keyword evidence="4" id="KW-1185">Reference proteome</keyword>
<accession>A0A239ZYS4</accession>
<dbReference type="CDD" id="cd06223">
    <property type="entry name" value="PRTases_typeI"/>
    <property type="match status" value="1"/>
</dbReference>
<evidence type="ECO:0000313" key="3">
    <source>
        <dbReference type="EMBL" id="SNV75846.1"/>
    </source>
</evidence>
<evidence type="ECO:0000259" key="2">
    <source>
        <dbReference type="Pfam" id="PF00156"/>
    </source>
</evidence>
<gene>
    <name evidence="3" type="ORF">SAMEA4384403_02064</name>
</gene>
<name>A0A239ZYS4_9STAP</name>